<comment type="subcellular location">
    <subcellularLocation>
        <location evidence="1">Endoplasmic reticulum membrane</location>
        <topology evidence="1">Single-pass type I membrane protein</topology>
    </subcellularLocation>
</comment>
<evidence type="ECO:0000256" key="3">
    <source>
        <dbReference type="ARBA" id="ARBA00022729"/>
    </source>
</evidence>
<comment type="subunit">
    <text evidence="9">Interacts with EMP65.</text>
</comment>
<name>A0A9W6YWJ2_AMBMO</name>
<comment type="similarity">
    <text evidence="8">Belongs to the SLP1 family.</text>
</comment>
<gene>
    <name evidence="14" type="ORF">Amon01_000223300</name>
</gene>
<evidence type="ECO:0000256" key="8">
    <source>
        <dbReference type="ARBA" id="ARBA00061226"/>
    </source>
</evidence>
<evidence type="ECO:0000313" key="14">
    <source>
        <dbReference type="EMBL" id="GMG21761.1"/>
    </source>
</evidence>
<organism evidence="14 15">
    <name type="scientific">Ambrosiozyma monospora</name>
    <name type="common">Yeast</name>
    <name type="synonym">Endomycopsis monosporus</name>
    <dbReference type="NCBI Taxonomy" id="43982"/>
    <lineage>
        <taxon>Eukaryota</taxon>
        <taxon>Fungi</taxon>
        <taxon>Dikarya</taxon>
        <taxon>Ascomycota</taxon>
        <taxon>Saccharomycotina</taxon>
        <taxon>Pichiomycetes</taxon>
        <taxon>Pichiales</taxon>
        <taxon>Pichiaceae</taxon>
        <taxon>Ambrosiozyma</taxon>
    </lineage>
</organism>
<feature type="signal peptide" evidence="12">
    <location>
        <begin position="1"/>
        <end position="22"/>
    </location>
</feature>
<dbReference type="GO" id="GO:0005789">
    <property type="term" value="C:endoplasmic reticulum membrane"/>
    <property type="evidence" value="ECO:0007669"/>
    <property type="project" value="UniProtKB-SubCell"/>
</dbReference>
<feature type="compositionally biased region" description="Low complexity" evidence="11">
    <location>
        <begin position="188"/>
        <end position="204"/>
    </location>
</feature>
<evidence type="ECO:0000256" key="11">
    <source>
        <dbReference type="SAM" id="MobiDB-lite"/>
    </source>
</evidence>
<evidence type="ECO:0000259" key="13">
    <source>
        <dbReference type="PROSITE" id="PS51469"/>
    </source>
</evidence>
<feature type="region of interest" description="Disordered" evidence="11">
    <location>
        <begin position="929"/>
        <end position="987"/>
    </location>
</feature>
<proteinExistence type="inferred from homology"/>
<feature type="compositionally biased region" description="Low complexity" evidence="11">
    <location>
        <begin position="901"/>
        <end position="910"/>
    </location>
</feature>
<dbReference type="InterPro" id="IPR012919">
    <property type="entry name" value="SUN_dom"/>
</dbReference>
<keyword evidence="7" id="KW-0325">Glycoprotein</keyword>
<dbReference type="FunFam" id="2.60.120.260:FF:000099">
    <property type="entry name" value="Uncharacterized protein, isoform C"/>
    <property type="match status" value="1"/>
</dbReference>
<feature type="compositionally biased region" description="Polar residues" evidence="11">
    <location>
        <begin position="812"/>
        <end position="839"/>
    </location>
</feature>
<feature type="compositionally biased region" description="Basic residues" evidence="11">
    <location>
        <begin position="302"/>
        <end position="313"/>
    </location>
</feature>
<feature type="region of interest" description="Disordered" evidence="11">
    <location>
        <begin position="251"/>
        <end position="276"/>
    </location>
</feature>
<feature type="compositionally biased region" description="Low complexity" evidence="11">
    <location>
        <begin position="878"/>
        <end position="891"/>
    </location>
</feature>
<keyword evidence="2" id="KW-0812">Transmembrane</keyword>
<dbReference type="AlphaFoldDB" id="A0A9W6YWJ2"/>
<feature type="region of interest" description="Disordered" evidence="11">
    <location>
        <begin position="878"/>
        <end position="910"/>
    </location>
</feature>
<dbReference type="Pfam" id="PF07738">
    <property type="entry name" value="Sad1_UNC"/>
    <property type="match status" value="1"/>
</dbReference>
<keyword evidence="4" id="KW-0256">Endoplasmic reticulum</keyword>
<evidence type="ECO:0000256" key="4">
    <source>
        <dbReference type="ARBA" id="ARBA00022824"/>
    </source>
</evidence>
<keyword evidence="3 12" id="KW-0732">Signal</keyword>
<dbReference type="InterPro" id="IPR045120">
    <property type="entry name" value="Suco/Slp1-like"/>
</dbReference>
<evidence type="ECO:0000256" key="7">
    <source>
        <dbReference type="ARBA" id="ARBA00023180"/>
    </source>
</evidence>
<reference evidence="14" key="1">
    <citation type="submission" date="2023-04" db="EMBL/GenBank/DDBJ databases">
        <title>Ambrosiozyma monospora NBRC 1965.</title>
        <authorList>
            <person name="Ichikawa N."/>
            <person name="Sato H."/>
            <person name="Tonouchi N."/>
        </authorList>
    </citation>
    <scope>NUCLEOTIDE SEQUENCE</scope>
    <source>
        <strain evidence="14">NBRC 1965</strain>
    </source>
</reference>
<feature type="domain" description="SUN" evidence="13">
    <location>
        <begin position="328"/>
        <end position="496"/>
    </location>
</feature>
<dbReference type="EMBL" id="BSXU01000786">
    <property type="protein sequence ID" value="GMG21761.1"/>
    <property type="molecule type" value="Genomic_DNA"/>
</dbReference>
<accession>A0A9W6YWJ2</accession>
<dbReference type="Proteomes" id="UP001165063">
    <property type="component" value="Unassembled WGS sequence"/>
</dbReference>
<evidence type="ECO:0000256" key="10">
    <source>
        <dbReference type="ARBA" id="ARBA00075366"/>
    </source>
</evidence>
<evidence type="ECO:0000256" key="2">
    <source>
        <dbReference type="ARBA" id="ARBA00022692"/>
    </source>
</evidence>
<keyword evidence="6" id="KW-0472">Membrane</keyword>
<feature type="region of interest" description="Disordered" evidence="11">
    <location>
        <begin position="187"/>
        <end position="218"/>
    </location>
</feature>
<dbReference type="OrthoDB" id="266334at2759"/>
<dbReference type="Gene3D" id="2.60.120.260">
    <property type="entry name" value="Galactose-binding domain-like"/>
    <property type="match status" value="1"/>
</dbReference>
<feature type="chain" id="PRO_5040975868" description="SUN-like protein 1" evidence="12">
    <location>
        <begin position="23"/>
        <end position="1139"/>
    </location>
</feature>
<feature type="compositionally biased region" description="Basic and acidic residues" evidence="11">
    <location>
        <begin position="292"/>
        <end position="301"/>
    </location>
</feature>
<dbReference type="PANTHER" id="PTHR12953:SF0">
    <property type="entry name" value="SUN DOMAIN-CONTAINING OSSIFICATION FACTOR"/>
    <property type="match status" value="1"/>
</dbReference>
<feature type="compositionally biased region" description="Low complexity" evidence="11">
    <location>
        <begin position="976"/>
        <end position="985"/>
    </location>
</feature>
<feature type="region of interest" description="Disordered" evidence="11">
    <location>
        <begin position="788"/>
        <end position="839"/>
    </location>
</feature>
<evidence type="ECO:0000256" key="1">
    <source>
        <dbReference type="ARBA" id="ARBA00004115"/>
    </source>
</evidence>
<keyword evidence="5" id="KW-1133">Transmembrane helix</keyword>
<evidence type="ECO:0000256" key="12">
    <source>
        <dbReference type="SAM" id="SignalP"/>
    </source>
</evidence>
<evidence type="ECO:0000313" key="15">
    <source>
        <dbReference type="Proteomes" id="UP001165063"/>
    </source>
</evidence>
<evidence type="ECO:0000256" key="9">
    <source>
        <dbReference type="ARBA" id="ARBA00064635"/>
    </source>
</evidence>
<keyword evidence="15" id="KW-1185">Reference proteome</keyword>
<feature type="compositionally biased region" description="Low complexity" evidence="11">
    <location>
        <begin position="937"/>
        <end position="965"/>
    </location>
</feature>
<protein>
    <recommendedName>
        <fullName evidence="10">SUN-like protein 1</fullName>
    </recommendedName>
</protein>
<comment type="caution">
    <text evidence="14">The sequence shown here is derived from an EMBL/GenBank/DDBJ whole genome shotgun (WGS) entry which is preliminary data.</text>
</comment>
<sequence length="1139" mass="124593">MFSVQPIVIWLLAFLLVPPSGASSSSDTVETVSQISDHLRTESIHTTTTDIPLSITTLESSSSSSQLDTAPLKSESLSNVLIARSSARESLSVSVSTISTVSQVPENSISSSQTTLSSIISPTSWKSSVLLETSFLETTILTSSDFSDRLHSQAIGSESESPAAHAVPPTGALSFVPETISSSRIKPTMESENEISSTNSTTTTVLLDSTGKEDGDENISLESIQFPKLDLNDSGIQLLNLDLDLELAIGTNKTTSNGNGTTNKSDISNSSRSISDSRPNFLTFEEWKKIKNDKEGSEPRKRSSAQHRVRKELHPRMANNLNGPVGEEMEIEIEMFGAGSKETLPEEKGKIYKDKFNYASFDCAATIVKTNSEAKGASAILSENKDTYLLNECSASNKFVIVELCEDILLDEVLIGNYEFFSSMFKDIRISVSDRFPATSWTNLGEFKAENVRKLQTFKIENPLIWAKYLKVEVLSYFGDEYYCPLSSVQVHGKTMLEQFKEENPDGLIDEINDELDDEEVVESSCVPDGEKSTTCEAAVDEEMKFSNPPDFDTFLKETIALLDTETELDNESNIDNDCLVSPYLGLAQFLEDYKKNIDEDLCTPVLSHDYKQPKTKTAIAQTQDSIYKNIVKRISLLESNATLSLLYIEEQSKLLSTAFDGLESRQNTKFSNLLLHLNSTVQMQMDRLRVLGDDLSSNFEHILSMQNKKFENLLISSNQKMETFEHDLNFQKKINYLTLLTVILLLLYIIVTRDIYIESEFINPTFQVQNLDNGSVVNVTTTSPVIGATTPMSSPPDYRPDGSSYFPDYEVSQSPASGTPPVQLQPSSTVPTQPVVETSTPQEVSPVYVFPSQSQHQKHPSITFRRKSRLLRSFLRATSTSSSPHSFNSSPVPPAIKTRTTTTGHGSSSSITIASPFLNLIPSHFTNKSKGSNSVSAPPSQFTSSPSPSQSSSNNSSSAVSSSSLGSANGAIDGQSPPSSPLQQVSNNFATNETPEVQMDDTGNESIQFADIEYEYDDYEDDTLNRDLESIDPLFDVSRGSAVVMSGDASLSSVMNNSNVNVNGNGKDNGNTNPATTTNGVGDDVGVSNGIGNLSHMNSVYSSGVEENFGDDERSAIGLNIVGMNGNGRQRKKSTHRR</sequence>
<dbReference type="PROSITE" id="PS51469">
    <property type="entry name" value="SUN"/>
    <property type="match status" value="1"/>
</dbReference>
<evidence type="ECO:0000256" key="6">
    <source>
        <dbReference type="ARBA" id="ARBA00023136"/>
    </source>
</evidence>
<dbReference type="PANTHER" id="PTHR12953">
    <property type="entry name" value="MEMBRANE PROTEIN CH1 RELATED"/>
    <property type="match status" value="1"/>
</dbReference>
<feature type="region of interest" description="Disordered" evidence="11">
    <location>
        <begin position="292"/>
        <end position="323"/>
    </location>
</feature>
<evidence type="ECO:0000256" key="5">
    <source>
        <dbReference type="ARBA" id="ARBA00022989"/>
    </source>
</evidence>
<dbReference type="GO" id="GO:0034975">
    <property type="term" value="P:protein folding in endoplasmic reticulum"/>
    <property type="evidence" value="ECO:0007669"/>
    <property type="project" value="TreeGrafter"/>
</dbReference>